<evidence type="ECO:0000259" key="2">
    <source>
        <dbReference type="PROSITE" id="PS50184"/>
    </source>
</evidence>
<accession>A0ABQ9W058</accession>
<feature type="domain" description="VWFC" evidence="2">
    <location>
        <begin position="77"/>
        <end position="134"/>
    </location>
</feature>
<dbReference type="Pfam" id="PF00093">
    <property type="entry name" value="VWC"/>
    <property type="match status" value="1"/>
</dbReference>
<evidence type="ECO:0000256" key="1">
    <source>
        <dbReference type="SAM" id="MobiDB-lite"/>
    </source>
</evidence>
<evidence type="ECO:0000313" key="3">
    <source>
        <dbReference type="EMBL" id="KAK2114820.1"/>
    </source>
</evidence>
<dbReference type="SMART" id="SM00214">
    <property type="entry name" value="VWC"/>
    <property type="match status" value="1"/>
</dbReference>
<sequence length="185" mass="20413">MGCPRSACSAKPWHGLRTLRKEGGQLLIVLPGMSQVKSCLTSEDFDEEGTLFSSSSSNDNQFLWELIGGPPKTRNVSACWQDGRFFAENETWVVDSCTSCTCKKFKTICHQITCPPATCASPSFIEGECCPSCLHEMNVEALGTQGREGLSWRFSVKKLSPDVMQESPEQAPMEPQLSQRTLPDL</sequence>
<dbReference type="InterPro" id="IPR001007">
    <property type="entry name" value="VWF_dom"/>
</dbReference>
<dbReference type="PANTHER" id="PTHR46439">
    <property type="entry name" value="CYSTEINE-RICH MOTOR NEURON 1 PROTEIN"/>
    <property type="match status" value="1"/>
</dbReference>
<dbReference type="EMBL" id="JASSZA010000004">
    <property type="protein sequence ID" value="KAK2114820.1"/>
    <property type="molecule type" value="Genomic_DNA"/>
</dbReference>
<proteinExistence type="predicted"/>
<comment type="caution">
    <text evidence="3">The sequence shown here is derived from an EMBL/GenBank/DDBJ whole genome shotgun (WGS) entry which is preliminary data.</text>
</comment>
<feature type="region of interest" description="Disordered" evidence="1">
    <location>
        <begin position="163"/>
        <end position="185"/>
    </location>
</feature>
<dbReference type="SUPFAM" id="SSF57603">
    <property type="entry name" value="FnI-like domain"/>
    <property type="match status" value="1"/>
</dbReference>
<gene>
    <name evidence="3" type="ORF">P7K49_009086</name>
</gene>
<dbReference type="InterPro" id="IPR052624">
    <property type="entry name" value="CRIM1"/>
</dbReference>
<evidence type="ECO:0000313" key="4">
    <source>
        <dbReference type="Proteomes" id="UP001266305"/>
    </source>
</evidence>
<dbReference type="Proteomes" id="UP001266305">
    <property type="component" value="Unassembled WGS sequence"/>
</dbReference>
<dbReference type="Gene3D" id="6.20.200.20">
    <property type="match status" value="1"/>
</dbReference>
<name>A0ABQ9W058_SAGOE</name>
<keyword evidence="4" id="KW-1185">Reference proteome</keyword>
<organism evidence="3 4">
    <name type="scientific">Saguinus oedipus</name>
    <name type="common">Cotton-top tamarin</name>
    <name type="synonym">Oedipomidas oedipus</name>
    <dbReference type="NCBI Taxonomy" id="9490"/>
    <lineage>
        <taxon>Eukaryota</taxon>
        <taxon>Metazoa</taxon>
        <taxon>Chordata</taxon>
        <taxon>Craniata</taxon>
        <taxon>Vertebrata</taxon>
        <taxon>Euteleostomi</taxon>
        <taxon>Mammalia</taxon>
        <taxon>Eutheria</taxon>
        <taxon>Euarchontoglires</taxon>
        <taxon>Primates</taxon>
        <taxon>Haplorrhini</taxon>
        <taxon>Platyrrhini</taxon>
        <taxon>Cebidae</taxon>
        <taxon>Callitrichinae</taxon>
        <taxon>Saguinus</taxon>
    </lineage>
</organism>
<reference evidence="3 4" key="1">
    <citation type="submission" date="2023-05" db="EMBL/GenBank/DDBJ databases">
        <title>B98-5 Cell Line De Novo Hybrid Assembly: An Optical Mapping Approach.</title>
        <authorList>
            <person name="Kananen K."/>
            <person name="Auerbach J.A."/>
            <person name="Kautto E."/>
            <person name="Blachly J.S."/>
        </authorList>
    </citation>
    <scope>NUCLEOTIDE SEQUENCE [LARGE SCALE GENOMIC DNA]</scope>
    <source>
        <strain evidence="3">B95-8</strain>
        <tissue evidence="3">Cell line</tissue>
    </source>
</reference>
<protein>
    <recommendedName>
        <fullName evidence="2">VWFC domain-containing protein</fullName>
    </recommendedName>
</protein>
<dbReference type="PROSITE" id="PS01208">
    <property type="entry name" value="VWFC_1"/>
    <property type="match status" value="1"/>
</dbReference>
<feature type="compositionally biased region" description="Polar residues" evidence="1">
    <location>
        <begin position="176"/>
        <end position="185"/>
    </location>
</feature>
<dbReference type="PROSITE" id="PS50184">
    <property type="entry name" value="VWFC_2"/>
    <property type="match status" value="1"/>
</dbReference>